<reference evidence="3" key="1">
    <citation type="submission" date="2021-11" db="EMBL/GenBank/DDBJ databases">
        <authorList>
            <consortium name="Genoscope - CEA"/>
            <person name="William W."/>
        </authorList>
    </citation>
    <scope>NUCLEOTIDE SEQUENCE</scope>
</reference>
<evidence type="ECO:0000256" key="1">
    <source>
        <dbReference type="SAM" id="MobiDB-lite"/>
    </source>
</evidence>
<name>A0A8J2WXK6_9STRA</name>
<feature type="compositionally biased region" description="Basic residues" evidence="1">
    <location>
        <begin position="48"/>
        <end position="60"/>
    </location>
</feature>
<dbReference type="InterPro" id="IPR035965">
    <property type="entry name" value="PAS-like_dom_sf"/>
</dbReference>
<protein>
    <recommendedName>
        <fullName evidence="2">FHA domain-containing protein</fullName>
    </recommendedName>
</protein>
<gene>
    <name evidence="3" type="ORF">PECAL_3P25200</name>
</gene>
<feature type="region of interest" description="Disordered" evidence="1">
    <location>
        <begin position="33"/>
        <end position="95"/>
    </location>
</feature>
<dbReference type="InterPro" id="IPR000253">
    <property type="entry name" value="FHA_dom"/>
</dbReference>
<comment type="caution">
    <text evidence="3">The sequence shown here is derived from an EMBL/GenBank/DDBJ whole genome shotgun (WGS) entry which is preliminary data.</text>
</comment>
<dbReference type="Gene3D" id="3.30.450.20">
    <property type="entry name" value="PAS domain"/>
    <property type="match status" value="1"/>
</dbReference>
<evidence type="ECO:0000313" key="3">
    <source>
        <dbReference type="EMBL" id="CAH0372517.1"/>
    </source>
</evidence>
<dbReference type="CDD" id="cd14809">
    <property type="entry name" value="bZIP_AUREO-like"/>
    <property type="match status" value="1"/>
</dbReference>
<accession>A0A8J2WXK6</accession>
<dbReference type="Proteomes" id="UP000789595">
    <property type="component" value="Unassembled WGS sequence"/>
</dbReference>
<organism evidence="3 4">
    <name type="scientific">Pelagomonas calceolata</name>
    <dbReference type="NCBI Taxonomy" id="35677"/>
    <lineage>
        <taxon>Eukaryota</taxon>
        <taxon>Sar</taxon>
        <taxon>Stramenopiles</taxon>
        <taxon>Ochrophyta</taxon>
        <taxon>Pelagophyceae</taxon>
        <taxon>Pelagomonadales</taxon>
        <taxon>Pelagomonadaceae</taxon>
        <taxon>Pelagomonas</taxon>
    </lineage>
</organism>
<dbReference type="SUPFAM" id="SSF55785">
    <property type="entry name" value="PYP-like sensor domain (PAS domain)"/>
    <property type="match status" value="1"/>
</dbReference>
<dbReference type="OrthoDB" id="447251at2759"/>
<dbReference type="PROSITE" id="PS50006">
    <property type="entry name" value="FHA_DOMAIN"/>
    <property type="match status" value="1"/>
</dbReference>
<evidence type="ECO:0000313" key="4">
    <source>
        <dbReference type="Proteomes" id="UP000789595"/>
    </source>
</evidence>
<dbReference type="AlphaFoldDB" id="A0A8J2WXK6"/>
<feature type="compositionally biased region" description="Basic and acidic residues" evidence="1">
    <location>
        <begin position="72"/>
        <end position="88"/>
    </location>
</feature>
<keyword evidence="4" id="KW-1185">Reference proteome</keyword>
<sequence length="453" mass="49596">MTTRDDAGAGLDACAELNDSDLGWMDALDGVGLEPAAPNCDEYSRPPPAKKKKHAARRPARPLAPPGVSLAPEERARLEKERNREHARNTRARKKEALEKLRREVAGLEEAAVERDESERRARQIAKRRLAVLQCVFRKRGEGVLEREEWGKFLTSDFELRQPLNPHQACRPADVEGNRKLSRGVDGFIDDVASLSVLFRSVGRSADLSYRVAAAPTFACSVLPPAPTVVNDAVYGHWGARTTDARRHGARGEAGIRGLFCARFAESGCRLRSLELVYDVNALSEDIVRSTETPLTRVPGCLRDATFDADPAARVVTKATAPFQIVDCNRAWLELCSFPSKSSVVGRTLRVIQGPLTDRESLKRLHAEIIQGHATDATLLNYKGDGATFINYLRVCPIYPDRDPASKPSHYLGILRDLMADACADDARFGTESMACPLCGGTGRAPAAPAVYS</sequence>
<dbReference type="EMBL" id="CAKKNE010000003">
    <property type="protein sequence ID" value="CAH0372517.1"/>
    <property type="molecule type" value="Genomic_DNA"/>
</dbReference>
<proteinExistence type="predicted"/>
<feature type="domain" description="FHA" evidence="2">
    <location>
        <begin position="343"/>
        <end position="395"/>
    </location>
</feature>
<evidence type="ECO:0000259" key="2">
    <source>
        <dbReference type="PROSITE" id="PS50006"/>
    </source>
</evidence>